<accession>A0A0G1DML0</accession>
<dbReference type="GO" id="GO:0006065">
    <property type="term" value="P:UDP-glucuronate biosynthetic process"/>
    <property type="evidence" value="ECO:0007669"/>
    <property type="project" value="UniProtKB-UniPathway"/>
</dbReference>
<evidence type="ECO:0000259" key="10">
    <source>
        <dbReference type="SMART" id="SM00984"/>
    </source>
</evidence>
<dbReference type="Pfam" id="PF00984">
    <property type="entry name" value="UDPG_MGDP_dh"/>
    <property type="match status" value="1"/>
</dbReference>
<dbReference type="PANTHER" id="PTHR43750">
    <property type="entry name" value="UDP-GLUCOSE 6-DEHYDROGENASE TUAD"/>
    <property type="match status" value="1"/>
</dbReference>
<organism evidence="11 12">
    <name type="scientific">Candidatus Woesebacteria bacterium GW2011_GWB1_43_14</name>
    <dbReference type="NCBI Taxonomy" id="1618578"/>
    <lineage>
        <taxon>Bacteria</taxon>
        <taxon>Candidatus Woeseibacteriota</taxon>
    </lineage>
</organism>
<evidence type="ECO:0000313" key="12">
    <source>
        <dbReference type="Proteomes" id="UP000034090"/>
    </source>
</evidence>
<feature type="binding site" evidence="8">
    <location>
        <begin position="248"/>
        <end position="252"/>
    </location>
    <ligand>
        <name>substrate</name>
    </ligand>
</feature>
<gene>
    <name evidence="11" type="ORF">UV74_C0002G0016</name>
</gene>
<dbReference type="InterPro" id="IPR028357">
    <property type="entry name" value="UDPglc_DH_bac"/>
</dbReference>
<dbReference type="EMBL" id="LCFQ01000002">
    <property type="protein sequence ID" value="KKS98797.1"/>
    <property type="molecule type" value="Genomic_DNA"/>
</dbReference>
<feature type="binding site" evidence="8">
    <location>
        <position position="319"/>
    </location>
    <ligand>
        <name>substrate</name>
    </ligand>
</feature>
<evidence type="ECO:0000256" key="3">
    <source>
        <dbReference type="ARBA" id="ARBA00012954"/>
    </source>
</evidence>
<dbReference type="Gene3D" id="3.40.50.720">
    <property type="entry name" value="NAD(P)-binding Rossmann-like Domain"/>
    <property type="match status" value="2"/>
</dbReference>
<dbReference type="Gene3D" id="1.20.5.100">
    <property type="entry name" value="Cytochrome c1, transmembrane anchor, C-terminal"/>
    <property type="match status" value="1"/>
</dbReference>
<dbReference type="InterPro" id="IPR008927">
    <property type="entry name" value="6-PGluconate_DH-like_C_sf"/>
</dbReference>
<comment type="pathway">
    <text evidence="1">Nucleotide-sugar biosynthesis; UDP-alpha-D-glucuronate biosynthesis; UDP-alpha-D-glucuronate from UDP-alpha-D-glucose: step 1/1.</text>
</comment>
<dbReference type="Proteomes" id="UP000034090">
    <property type="component" value="Unassembled WGS sequence"/>
</dbReference>
<keyword evidence="4 7" id="KW-0560">Oxidoreductase</keyword>
<feature type="binding site" evidence="9">
    <location>
        <position position="85"/>
    </location>
    <ligand>
        <name>NAD(+)</name>
        <dbReference type="ChEBI" id="CHEBI:57540"/>
    </ligand>
</feature>
<keyword evidence="5 7" id="KW-0520">NAD</keyword>
<comment type="similarity">
    <text evidence="2 7">Belongs to the UDP-glucose/GDP-mannose dehydrogenase family.</text>
</comment>
<comment type="caution">
    <text evidence="11">The sequence shown here is derived from an EMBL/GenBank/DDBJ whole genome shotgun (WGS) entry which is preliminary data.</text>
</comment>
<dbReference type="AlphaFoldDB" id="A0A0G1DML0"/>
<dbReference type="GO" id="GO:0051287">
    <property type="term" value="F:NAD binding"/>
    <property type="evidence" value="ECO:0007669"/>
    <property type="project" value="InterPro"/>
</dbReference>
<evidence type="ECO:0000256" key="5">
    <source>
        <dbReference type="ARBA" id="ARBA00023027"/>
    </source>
</evidence>
<evidence type="ECO:0000256" key="1">
    <source>
        <dbReference type="ARBA" id="ARBA00004701"/>
    </source>
</evidence>
<reference evidence="11 12" key="1">
    <citation type="journal article" date="2015" name="Nature">
        <title>rRNA introns, odd ribosomes, and small enigmatic genomes across a large radiation of phyla.</title>
        <authorList>
            <person name="Brown C.T."/>
            <person name="Hug L.A."/>
            <person name="Thomas B.C."/>
            <person name="Sharon I."/>
            <person name="Castelle C.J."/>
            <person name="Singh A."/>
            <person name="Wilkins M.J."/>
            <person name="Williams K.H."/>
            <person name="Banfield J.F."/>
        </authorList>
    </citation>
    <scope>NUCLEOTIDE SEQUENCE [LARGE SCALE GENOMIC DNA]</scope>
</reference>
<dbReference type="SUPFAM" id="SSF51735">
    <property type="entry name" value="NAD(P)-binding Rossmann-fold domains"/>
    <property type="match status" value="1"/>
</dbReference>
<feature type="binding site" evidence="8">
    <location>
        <position position="202"/>
    </location>
    <ligand>
        <name>substrate</name>
    </ligand>
</feature>
<dbReference type="NCBIfam" id="TIGR03026">
    <property type="entry name" value="NDP-sugDHase"/>
    <property type="match status" value="1"/>
</dbReference>
<name>A0A0G1DML0_9BACT</name>
<dbReference type="Pfam" id="PF03720">
    <property type="entry name" value="UDPG_MGDP_dh_C"/>
    <property type="match status" value="1"/>
</dbReference>
<dbReference type="InterPro" id="IPR017476">
    <property type="entry name" value="UDP-Glc/GDP-Man"/>
</dbReference>
<dbReference type="InterPro" id="IPR001732">
    <property type="entry name" value="UDP-Glc/GDP-Man_DH_N"/>
</dbReference>
<dbReference type="SUPFAM" id="SSF52413">
    <property type="entry name" value="UDP-glucose/GDP-mannose dehydrogenase C-terminal domain"/>
    <property type="match status" value="1"/>
</dbReference>
<protein>
    <recommendedName>
        <fullName evidence="3 7">UDP-glucose 6-dehydrogenase</fullName>
        <ecNumber evidence="3 7">1.1.1.22</ecNumber>
    </recommendedName>
</protein>
<feature type="binding site" evidence="9">
    <location>
        <position position="30"/>
    </location>
    <ligand>
        <name>NAD(+)</name>
        <dbReference type="ChEBI" id="CHEBI:57540"/>
    </ligand>
</feature>
<proteinExistence type="inferred from homology"/>
<dbReference type="InterPro" id="IPR036291">
    <property type="entry name" value="NAD(P)-bd_dom_sf"/>
</dbReference>
<dbReference type="SUPFAM" id="SSF48179">
    <property type="entry name" value="6-phosphogluconate dehydrogenase C-terminal domain-like"/>
    <property type="match status" value="1"/>
</dbReference>
<dbReference type="InterPro" id="IPR014027">
    <property type="entry name" value="UDP-Glc/GDP-Man_DH_C"/>
</dbReference>
<evidence type="ECO:0000313" key="11">
    <source>
        <dbReference type="EMBL" id="KKS98797.1"/>
    </source>
</evidence>
<comment type="catalytic activity">
    <reaction evidence="6 7">
        <text>UDP-alpha-D-glucose + 2 NAD(+) + H2O = UDP-alpha-D-glucuronate + 2 NADH + 3 H(+)</text>
        <dbReference type="Rhea" id="RHEA:23596"/>
        <dbReference type="ChEBI" id="CHEBI:15377"/>
        <dbReference type="ChEBI" id="CHEBI:15378"/>
        <dbReference type="ChEBI" id="CHEBI:57540"/>
        <dbReference type="ChEBI" id="CHEBI:57945"/>
        <dbReference type="ChEBI" id="CHEBI:58052"/>
        <dbReference type="ChEBI" id="CHEBI:58885"/>
        <dbReference type="EC" id="1.1.1.22"/>
    </reaction>
</comment>
<evidence type="ECO:0000256" key="6">
    <source>
        <dbReference type="ARBA" id="ARBA00047473"/>
    </source>
</evidence>
<evidence type="ECO:0000256" key="2">
    <source>
        <dbReference type="ARBA" id="ARBA00006601"/>
    </source>
</evidence>
<evidence type="ECO:0000256" key="4">
    <source>
        <dbReference type="ARBA" id="ARBA00023002"/>
    </source>
</evidence>
<dbReference type="SMART" id="SM00984">
    <property type="entry name" value="UDPG_MGDP_dh_C"/>
    <property type="match status" value="1"/>
</dbReference>
<dbReference type="GO" id="GO:0000271">
    <property type="term" value="P:polysaccharide biosynthetic process"/>
    <property type="evidence" value="ECO:0007669"/>
    <property type="project" value="InterPro"/>
</dbReference>
<evidence type="ECO:0000256" key="8">
    <source>
        <dbReference type="PIRSR" id="PIRSR500134-2"/>
    </source>
</evidence>
<dbReference type="UniPathway" id="UPA00038">
    <property type="reaction ID" value="UER00491"/>
</dbReference>
<dbReference type="EC" id="1.1.1.22" evidence="3 7"/>
<dbReference type="PIRSF" id="PIRSF500134">
    <property type="entry name" value="UDPglc_DH_bac"/>
    <property type="match status" value="1"/>
</dbReference>
<dbReference type="PANTHER" id="PTHR43750:SF3">
    <property type="entry name" value="UDP-GLUCOSE 6-DEHYDROGENASE TUAD"/>
    <property type="match status" value="1"/>
</dbReference>
<dbReference type="PIRSF" id="PIRSF000124">
    <property type="entry name" value="UDPglc_GDPman_dh"/>
    <property type="match status" value="1"/>
</dbReference>
<dbReference type="GO" id="GO:0003979">
    <property type="term" value="F:UDP-glucose 6-dehydrogenase activity"/>
    <property type="evidence" value="ECO:0007669"/>
    <property type="project" value="UniProtKB-EC"/>
</dbReference>
<dbReference type="InterPro" id="IPR014026">
    <property type="entry name" value="UDP-Glc/GDP-Man_DH_dimer"/>
</dbReference>
<evidence type="ECO:0000256" key="9">
    <source>
        <dbReference type="PIRSR" id="PIRSR500134-3"/>
    </source>
</evidence>
<feature type="domain" description="UDP-glucose/GDP-mannose dehydrogenase C-terminal" evidence="10">
    <location>
        <begin position="312"/>
        <end position="416"/>
    </location>
</feature>
<evidence type="ECO:0000256" key="7">
    <source>
        <dbReference type="PIRNR" id="PIRNR000124"/>
    </source>
</evidence>
<dbReference type="InterPro" id="IPR036220">
    <property type="entry name" value="UDP-Glc/GDP-Man_DH_C_sf"/>
</dbReference>
<dbReference type="STRING" id="1618578.UV74_C0002G0016"/>
<dbReference type="Pfam" id="PF03721">
    <property type="entry name" value="UDPG_MGDP_dh_N"/>
    <property type="match status" value="1"/>
</dbReference>
<sequence length="433" mass="48322">MKIAVVGLWHSGEVYSGCLADLGNHIIGIDKNSKIVNNLNRGIAPLAEPKLEDIINRNIKKGRLKYITDFSTISSCDAIWMTIDTPIDKAAHGNLSKIFTYIKKSLPFIKNGAILIISSQLPVGTSKKIIKFIKANRKNFMFDYAYIPENLQLGKAVDSFMKPSRVVIGTDDIKRLEVIIKIFEKLKTNILLVNIASAEMVKHATNAFLATSLSFIYDIADVCEKVGADVTEVSQSLRADSRIGEKAYLDASAGFSGGHLDRDLQYLRKIAKDQKLNLPVISSVLKKNKKRSAIVFERISPLLKTFQGKTITFWGITYKSGTPTLTHSLPLKLAKEAVSQGSKINLCDLWVNKDDIKGEINGEYGYFTDPYESVKSSNATICITPWPELKNLNFKKIARSMANPKIFFDARNYFNDEKNIIERAGIKYIGVGR</sequence>